<dbReference type="InParanoid" id="A0A1J7IBB3"/>
<dbReference type="EMBL" id="KV875102">
    <property type="protein sequence ID" value="OIW24975.1"/>
    <property type="molecule type" value="Genomic_DNA"/>
</dbReference>
<dbReference type="Proteomes" id="UP000182658">
    <property type="component" value="Unassembled WGS sequence"/>
</dbReference>
<proteinExistence type="predicted"/>
<gene>
    <name evidence="1" type="ORF">CONLIGDRAFT_636096</name>
</gene>
<evidence type="ECO:0000313" key="2">
    <source>
        <dbReference type="Proteomes" id="UP000182658"/>
    </source>
</evidence>
<accession>A0A1J7IBB3</accession>
<dbReference type="AlphaFoldDB" id="A0A1J7IBB3"/>
<organism evidence="1 2">
    <name type="scientific">Coniochaeta ligniaria NRRL 30616</name>
    <dbReference type="NCBI Taxonomy" id="1408157"/>
    <lineage>
        <taxon>Eukaryota</taxon>
        <taxon>Fungi</taxon>
        <taxon>Dikarya</taxon>
        <taxon>Ascomycota</taxon>
        <taxon>Pezizomycotina</taxon>
        <taxon>Sordariomycetes</taxon>
        <taxon>Sordariomycetidae</taxon>
        <taxon>Coniochaetales</taxon>
        <taxon>Coniochaetaceae</taxon>
        <taxon>Coniochaeta</taxon>
    </lineage>
</organism>
<name>A0A1J7IBB3_9PEZI</name>
<evidence type="ECO:0000313" key="1">
    <source>
        <dbReference type="EMBL" id="OIW24975.1"/>
    </source>
</evidence>
<protein>
    <submittedName>
        <fullName evidence="1">Uncharacterized protein</fullName>
    </submittedName>
</protein>
<reference evidence="1 2" key="1">
    <citation type="submission" date="2016-10" db="EMBL/GenBank/DDBJ databases">
        <title>Draft genome sequence of Coniochaeta ligniaria NRRL30616, a lignocellulolytic fungus for bioabatement of inhibitors in plant biomass hydrolysates.</title>
        <authorList>
            <consortium name="DOE Joint Genome Institute"/>
            <person name="Jimenez D.J."/>
            <person name="Hector R.E."/>
            <person name="Riley R."/>
            <person name="Sun H."/>
            <person name="Grigoriev I.V."/>
            <person name="Van Elsas J.D."/>
            <person name="Nichols N.N."/>
        </authorList>
    </citation>
    <scope>NUCLEOTIDE SEQUENCE [LARGE SCALE GENOMIC DNA]</scope>
    <source>
        <strain evidence="1 2">NRRL 30616</strain>
    </source>
</reference>
<keyword evidence="2" id="KW-1185">Reference proteome</keyword>
<dbReference type="OrthoDB" id="4062651at2759"/>
<sequence>MLEREFRNLQLLRGESHVVQLVPAVVSTNPYRTSKLVLDESSTSAGWMRKLTPSDAIVRDVVAEK</sequence>